<evidence type="ECO:0008006" key="3">
    <source>
        <dbReference type="Google" id="ProtNLM"/>
    </source>
</evidence>
<dbReference type="Proteomes" id="UP000027821">
    <property type="component" value="Unassembled WGS sequence"/>
</dbReference>
<evidence type="ECO:0000313" key="2">
    <source>
        <dbReference type="Proteomes" id="UP000027821"/>
    </source>
</evidence>
<keyword evidence="2" id="KW-1185">Reference proteome</keyword>
<protein>
    <recommendedName>
        <fullName evidence="3">DUF4062 domain-containing protein</fullName>
    </recommendedName>
</protein>
<evidence type="ECO:0000313" key="1">
    <source>
        <dbReference type="EMBL" id="KEO75662.1"/>
    </source>
</evidence>
<accession>A0A074LP35</accession>
<reference evidence="1 2" key="1">
    <citation type="submission" date="2014-04" db="EMBL/GenBank/DDBJ databases">
        <title>Characterization and application of a salt tolerant electro-active bacterium.</title>
        <authorList>
            <person name="Yang L."/>
            <person name="Wei S."/>
            <person name="Tay Q.X.M."/>
        </authorList>
    </citation>
    <scope>NUCLEOTIDE SEQUENCE [LARGE SCALE GENOMIC DNA]</scope>
    <source>
        <strain evidence="1 2">LY1</strain>
    </source>
</reference>
<proteinExistence type="predicted"/>
<comment type="caution">
    <text evidence="1">The sequence shown here is derived from an EMBL/GenBank/DDBJ whole genome shotgun (WGS) entry which is preliminary data.</text>
</comment>
<sequence>MHISIIGCEHFKDYQVLKWHLDDLHVTRITTCGENEIERLAERYARENNIPLEACWPRHQKGRLTIWKEYYRIIEKCEILIAFWYGESSSIPCMIRKAKRMARIVKEVRGFLPGNNISNN</sequence>
<name>A0A074LP35_9BACT</name>
<dbReference type="OrthoDB" id="572639at2"/>
<dbReference type="EMBL" id="JMIH01000005">
    <property type="protein sequence ID" value="KEO75662.1"/>
    <property type="molecule type" value="Genomic_DNA"/>
</dbReference>
<gene>
    <name evidence="1" type="ORF">EL17_23875</name>
</gene>
<dbReference type="AlphaFoldDB" id="A0A074LP35"/>
<organism evidence="1 2">
    <name type="scientific">Anditalea andensis</name>
    <dbReference type="NCBI Taxonomy" id="1048983"/>
    <lineage>
        <taxon>Bacteria</taxon>
        <taxon>Pseudomonadati</taxon>
        <taxon>Bacteroidota</taxon>
        <taxon>Cytophagia</taxon>
        <taxon>Cytophagales</taxon>
        <taxon>Cytophagaceae</taxon>
        <taxon>Anditalea</taxon>
    </lineage>
</organism>